<keyword evidence="3" id="KW-0963">Cytoplasm</keyword>
<keyword evidence="7" id="KW-0067">ATP-binding</keyword>
<dbReference type="GO" id="GO:0005524">
    <property type="term" value="F:ATP binding"/>
    <property type="evidence" value="ECO:0007669"/>
    <property type="project" value="UniProtKB-KW"/>
</dbReference>
<dbReference type="Gene3D" id="1.20.920.30">
    <property type="match status" value="1"/>
</dbReference>
<dbReference type="InterPro" id="IPR027417">
    <property type="entry name" value="P-loop_NTPase"/>
</dbReference>
<evidence type="ECO:0000256" key="2">
    <source>
        <dbReference type="ARBA" id="ARBA00008887"/>
    </source>
</evidence>
<organism evidence="17 18">
    <name type="scientific">Perkinsus chesapeaki</name>
    <name type="common">Clam parasite</name>
    <name type="synonym">Perkinsus andrewsi</name>
    <dbReference type="NCBI Taxonomy" id="330153"/>
    <lineage>
        <taxon>Eukaryota</taxon>
        <taxon>Sar</taxon>
        <taxon>Alveolata</taxon>
        <taxon>Perkinsozoa</taxon>
        <taxon>Perkinsea</taxon>
        <taxon>Perkinsida</taxon>
        <taxon>Perkinsidae</taxon>
        <taxon>Perkinsus</taxon>
    </lineage>
</organism>
<name>A0A7J6MLY8_PERCH</name>
<evidence type="ECO:0000256" key="11">
    <source>
        <dbReference type="ARBA" id="ARBA00023175"/>
    </source>
</evidence>
<dbReference type="SUPFAM" id="SSF52540">
    <property type="entry name" value="P-loop containing nucleoside triphosphate hydrolases"/>
    <property type="match status" value="4"/>
</dbReference>
<dbReference type="GO" id="GO:0051959">
    <property type="term" value="F:dynein light intermediate chain binding"/>
    <property type="evidence" value="ECO:0007669"/>
    <property type="project" value="InterPro"/>
</dbReference>
<dbReference type="Pfam" id="PF12774">
    <property type="entry name" value="AAA_6"/>
    <property type="match status" value="1"/>
</dbReference>
<dbReference type="InterPro" id="IPR042219">
    <property type="entry name" value="AAA_lid_11_sf"/>
</dbReference>
<dbReference type="Pfam" id="PF17857">
    <property type="entry name" value="AAA_lid_1"/>
    <property type="match status" value="1"/>
</dbReference>
<dbReference type="PANTHER" id="PTHR22878:SF68">
    <property type="entry name" value="DYNEIN HEAVY CHAIN 6, AXONEMAL-LIKE"/>
    <property type="match status" value="1"/>
</dbReference>
<protein>
    <recommendedName>
        <fullName evidence="16">AAA+ ATPase domain-containing protein</fullName>
    </recommendedName>
</protein>
<dbReference type="FunFam" id="1.10.8.720:FF:000001">
    <property type="entry name" value="dynein heavy chain 7, axonemal"/>
    <property type="match status" value="1"/>
</dbReference>
<dbReference type="GO" id="GO:0008569">
    <property type="term" value="F:minus-end-directed microtubule motor activity"/>
    <property type="evidence" value="ECO:0007669"/>
    <property type="project" value="InterPro"/>
</dbReference>
<dbReference type="EMBL" id="JAAPAO010000104">
    <property type="protein sequence ID" value="KAF4672618.1"/>
    <property type="molecule type" value="Genomic_DNA"/>
</dbReference>
<keyword evidence="18" id="KW-1185">Reference proteome</keyword>
<evidence type="ECO:0000256" key="9">
    <source>
        <dbReference type="ARBA" id="ARBA00023054"/>
    </source>
</evidence>
<keyword evidence="4" id="KW-0493">Microtubule</keyword>
<dbReference type="Gene3D" id="1.20.58.1120">
    <property type="match status" value="1"/>
</dbReference>
<dbReference type="InterPro" id="IPR041658">
    <property type="entry name" value="AAA_lid_11"/>
</dbReference>
<dbReference type="InterPro" id="IPR041589">
    <property type="entry name" value="DNAH3_AAA_lid_1"/>
</dbReference>
<evidence type="ECO:0000259" key="16">
    <source>
        <dbReference type="SMART" id="SM00382"/>
    </source>
</evidence>
<evidence type="ECO:0000256" key="8">
    <source>
        <dbReference type="ARBA" id="ARBA00023017"/>
    </source>
</evidence>
<evidence type="ECO:0000256" key="15">
    <source>
        <dbReference type="SAM" id="MobiDB-lite"/>
    </source>
</evidence>
<dbReference type="Gene3D" id="1.10.8.720">
    <property type="entry name" value="Region D6 of dynein motor"/>
    <property type="match status" value="1"/>
</dbReference>
<dbReference type="Pfam" id="PF17852">
    <property type="entry name" value="Dynein_AAA_lid"/>
    <property type="match status" value="1"/>
</dbReference>
<dbReference type="FunFam" id="1.20.920.30:FF:000002">
    <property type="entry name" value="Dynein axonemal heavy chain 3"/>
    <property type="match status" value="1"/>
</dbReference>
<dbReference type="Gene3D" id="1.20.1270.280">
    <property type="match status" value="1"/>
</dbReference>
<accession>A0A7J6MLY8</accession>
<dbReference type="InterPro" id="IPR042222">
    <property type="entry name" value="Dynein_2_N"/>
</dbReference>
<evidence type="ECO:0000313" key="17">
    <source>
        <dbReference type="EMBL" id="KAF4672618.1"/>
    </source>
</evidence>
<feature type="domain" description="AAA+ ATPase" evidence="16">
    <location>
        <begin position="1749"/>
        <end position="1885"/>
    </location>
</feature>
<evidence type="ECO:0000256" key="12">
    <source>
        <dbReference type="ARBA" id="ARBA00023212"/>
    </source>
</evidence>
<dbReference type="Gene3D" id="1.10.8.710">
    <property type="match status" value="1"/>
</dbReference>
<dbReference type="InterPro" id="IPR024743">
    <property type="entry name" value="Dynein_HC_stalk"/>
</dbReference>
<dbReference type="FunFam" id="3.40.50.300:FF:001145">
    <property type="entry name" value="Putative dynein heavy chain"/>
    <property type="match status" value="1"/>
</dbReference>
<evidence type="ECO:0000256" key="3">
    <source>
        <dbReference type="ARBA" id="ARBA00022490"/>
    </source>
</evidence>
<dbReference type="GO" id="GO:0007018">
    <property type="term" value="P:microtubule-based movement"/>
    <property type="evidence" value="ECO:0007669"/>
    <property type="project" value="InterPro"/>
</dbReference>
<dbReference type="InterPro" id="IPR043160">
    <property type="entry name" value="Dynein_C_barrel"/>
</dbReference>
<evidence type="ECO:0000256" key="13">
    <source>
        <dbReference type="ARBA" id="ARBA00023273"/>
    </source>
</evidence>
<dbReference type="InterPro" id="IPR013602">
    <property type="entry name" value="Dynein_heavy_linker"/>
</dbReference>
<evidence type="ECO:0000256" key="5">
    <source>
        <dbReference type="ARBA" id="ARBA00022737"/>
    </source>
</evidence>
<feature type="domain" description="AAA+ ATPase" evidence="16">
    <location>
        <begin position="2108"/>
        <end position="2263"/>
    </location>
</feature>
<keyword evidence="10" id="KW-0969">Cilium</keyword>
<proteinExistence type="inferred from homology"/>
<dbReference type="Gene3D" id="3.40.50.300">
    <property type="entry name" value="P-loop containing nucleotide triphosphate hydrolases"/>
    <property type="match status" value="5"/>
</dbReference>
<dbReference type="FunFam" id="1.20.58.1120:FF:000001">
    <property type="entry name" value="dynein heavy chain 2, axonemal"/>
    <property type="match status" value="1"/>
</dbReference>
<dbReference type="InterPro" id="IPR004273">
    <property type="entry name" value="Dynein_heavy_D6_P-loop"/>
</dbReference>
<dbReference type="Pfam" id="PF12777">
    <property type="entry name" value="MT"/>
    <property type="match status" value="1"/>
</dbReference>
<dbReference type="InterPro" id="IPR042228">
    <property type="entry name" value="Dynein_linker_3"/>
</dbReference>
<dbReference type="GO" id="GO:0045505">
    <property type="term" value="F:dynein intermediate chain binding"/>
    <property type="evidence" value="ECO:0007669"/>
    <property type="project" value="InterPro"/>
</dbReference>
<keyword evidence="11" id="KW-0505">Motor protein</keyword>
<dbReference type="Pfam" id="PF08393">
    <property type="entry name" value="DHC_N2"/>
    <property type="match status" value="1"/>
</dbReference>
<dbReference type="OrthoDB" id="5593012at2759"/>
<dbReference type="Gene3D" id="1.10.8.1220">
    <property type="match status" value="1"/>
</dbReference>
<dbReference type="FunFam" id="1.20.140.100:FF:000001">
    <property type="entry name" value="dynein heavy chain 17, axonemal"/>
    <property type="match status" value="1"/>
</dbReference>
<dbReference type="FunFam" id="3.20.180.20:FF:000001">
    <property type="entry name" value="Dynein axonemal heavy chain 5"/>
    <property type="match status" value="1"/>
</dbReference>
<evidence type="ECO:0000256" key="10">
    <source>
        <dbReference type="ARBA" id="ARBA00023069"/>
    </source>
</evidence>
<feature type="compositionally biased region" description="Basic and acidic residues" evidence="15">
    <location>
        <begin position="1"/>
        <end position="11"/>
    </location>
</feature>
<comment type="subcellular location">
    <subcellularLocation>
        <location evidence="1">Cytoplasm</location>
        <location evidence="1">Cytoskeleton</location>
        <location evidence="1">Cilium axoneme</location>
    </subcellularLocation>
</comment>
<dbReference type="GO" id="GO:0030286">
    <property type="term" value="C:dynein complex"/>
    <property type="evidence" value="ECO:0007669"/>
    <property type="project" value="UniProtKB-KW"/>
</dbReference>
<dbReference type="GO" id="GO:0005930">
    <property type="term" value="C:axoneme"/>
    <property type="evidence" value="ECO:0007669"/>
    <property type="project" value="UniProtKB-SubCell"/>
</dbReference>
<dbReference type="InterPro" id="IPR035706">
    <property type="entry name" value="AAA_9"/>
</dbReference>
<feature type="compositionally biased region" description="Polar residues" evidence="15">
    <location>
        <begin position="80"/>
        <end position="95"/>
    </location>
</feature>
<keyword evidence="8" id="KW-0243">Dynein</keyword>
<dbReference type="InterPro" id="IPR024317">
    <property type="entry name" value="Dynein_heavy_chain_D4_dom"/>
</dbReference>
<evidence type="ECO:0000256" key="4">
    <source>
        <dbReference type="ARBA" id="ARBA00022701"/>
    </source>
</evidence>
<dbReference type="Proteomes" id="UP000591131">
    <property type="component" value="Unassembled WGS sequence"/>
</dbReference>
<evidence type="ECO:0000313" key="18">
    <source>
        <dbReference type="Proteomes" id="UP000591131"/>
    </source>
</evidence>
<dbReference type="PANTHER" id="PTHR22878">
    <property type="entry name" value="DYNEIN HEAVY CHAIN 6, AXONEMAL-LIKE-RELATED"/>
    <property type="match status" value="1"/>
</dbReference>
<feature type="coiled-coil region" evidence="14">
    <location>
        <begin position="3253"/>
        <end position="3308"/>
    </location>
</feature>
<dbReference type="InterPro" id="IPR035699">
    <property type="entry name" value="AAA_6"/>
</dbReference>
<evidence type="ECO:0000256" key="6">
    <source>
        <dbReference type="ARBA" id="ARBA00022741"/>
    </source>
</evidence>
<dbReference type="SMART" id="SM00382">
    <property type="entry name" value="AAA"/>
    <property type="match status" value="3"/>
</dbReference>
<dbReference type="GO" id="GO:0005874">
    <property type="term" value="C:microtubule"/>
    <property type="evidence" value="ECO:0007669"/>
    <property type="project" value="UniProtKB-KW"/>
</dbReference>
<dbReference type="Gene3D" id="3.10.490.20">
    <property type="match status" value="1"/>
</dbReference>
<dbReference type="Gene3D" id="1.20.140.100">
    <property type="entry name" value="Dynein heavy chain, N-terminal domain 2"/>
    <property type="match status" value="1"/>
</dbReference>
<dbReference type="Gene3D" id="1.20.920.20">
    <property type="match status" value="1"/>
</dbReference>
<dbReference type="Pfam" id="PF18199">
    <property type="entry name" value="Dynein_C"/>
    <property type="match status" value="1"/>
</dbReference>
<dbReference type="Gene3D" id="1.10.287.2620">
    <property type="match status" value="1"/>
</dbReference>
<feature type="domain" description="AAA+ ATPase" evidence="16">
    <location>
        <begin position="1483"/>
        <end position="1614"/>
    </location>
</feature>
<gene>
    <name evidence="17" type="ORF">FOL47_000306</name>
</gene>
<dbReference type="InterPro" id="IPR043157">
    <property type="entry name" value="Dynein_AAA1S"/>
</dbReference>
<dbReference type="FunFam" id="3.10.490.20:FF:000009">
    <property type="entry name" value="Dynein heavy chain 4"/>
    <property type="match status" value="1"/>
</dbReference>
<evidence type="ECO:0000256" key="14">
    <source>
        <dbReference type="SAM" id="Coils"/>
    </source>
</evidence>
<dbReference type="Pfam" id="PF18198">
    <property type="entry name" value="AAA_lid_11"/>
    <property type="match status" value="1"/>
</dbReference>
<feature type="region of interest" description="Disordered" evidence="15">
    <location>
        <begin position="77"/>
        <end position="119"/>
    </location>
</feature>
<comment type="caution">
    <text evidence="17">The sequence shown here is derived from an EMBL/GenBank/DDBJ whole genome shotgun (WGS) entry which is preliminary data.</text>
</comment>
<dbReference type="InterPro" id="IPR026983">
    <property type="entry name" value="DHC"/>
</dbReference>
<keyword evidence="12" id="KW-0206">Cytoskeleton</keyword>
<reference evidence="17 18" key="1">
    <citation type="submission" date="2020-04" db="EMBL/GenBank/DDBJ databases">
        <title>Perkinsus chesapeaki whole genome sequence.</title>
        <authorList>
            <person name="Bogema D.R."/>
        </authorList>
    </citation>
    <scope>NUCLEOTIDE SEQUENCE [LARGE SCALE GENOMIC DNA]</scope>
    <source>
        <strain evidence="17">ATCC PRA-425</strain>
    </source>
</reference>
<dbReference type="InterPro" id="IPR003593">
    <property type="entry name" value="AAA+_ATPase"/>
</dbReference>
<dbReference type="Gene3D" id="6.10.140.1060">
    <property type="match status" value="1"/>
</dbReference>
<keyword evidence="13" id="KW-0966">Cell projection</keyword>
<dbReference type="InterPro" id="IPR041228">
    <property type="entry name" value="Dynein_C"/>
</dbReference>
<dbReference type="Pfam" id="PF12781">
    <property type="entry name" value="AAA_9"/>
    <property type="match status" value="1"/>
</dbReference>
<evidence type="ECO:0000256" key="1">
    <source>
        <dbReference type="ARBA" id="ARBA00004430"/>
    </source>
</evidence>
<dbReference type="Pfam" id="PF12775">
    <property type="entry name" value="AAA_7"/>
    <property type="match status" value="1"/>
</dbReference>
<dbReference type="Pfam" id="PF03028">
    <property type="entry name" value="Dynein_heavy"/>
    <property type="match status" value="1"/>
</dbReference>
<evidence type="ECO:0000256" key="7">
    <source>
        <dbReference type="ARBA" id="ARBA00022840"/>
    </source>
</evidence>
<dbReference type="InterPro" id="IPR041466">
    <property type="entry name" value="Dynein_AAA5_ext"/>
</dbReference>
<dbReference type="FunFam" id="1.10.8.710:FF:000004">
    <property type="entry name" value="Dynein axonemal heavy chain 6"/>
    <property type="match status" value="1"/>
</dbReference>
<keyword evidence="6" id="KW-0547">Nucleotide-binding</keyword>
<feature type="region of interest" description="Disordered" evidence="15">
    <location>
        <begin position="1"/>
        <end position="35"/>
    </location>
</feature>
<dbReference type="FunFam" id="3.40.50.300:FF:000063">
    <property type="entry name" value="dynein heavy chain 6, axonemal"/>
    <property type="match status" value="1"/>
</dbReference>
<dbReference type="Pfam" id="PF12780">
    <property type="entry name" value="AAA_8"/>
    <property type="match status" value="1"/>
</dbReference>
<feature type="coiled-coil region" evidence="14">
    <location>
        <begin position="2924"/>
        <end position="3014"/>
    </location>
</feature>
<comment type="similarity">
    <text evidence="2">Belongs to the dynein heavy chain family.</text>
</comment>
<sequence>MSNTPEGHKNEIAGSPSASRLPPIEGRSSSDSKAKRVYFGLPEGLSSDSAVPNIRSPLVSSSSCRFLGTGRLWKVPGSETKGTFSASRRSHSLSTLPRHPSSSQLGGGQQSRQLLKRRSSSSILDLDSETVRRQVVPKHMRYIKRLYLEPLYSKTGGGSKKAVDIDTVNIPLTSVEHARDDHLDEETKSYREAGGLRTGDDAIAFFAKHGDDIPIKFIYCQRADTGRHFQPYAIECIPGQFSQAEGAGDALDVIISKLPEYFIVTPLGISHIKKGCDDSTEFITNSEWMRQSRAFSTVSKLGFFRNYTKNRSLRSWRENAKAQRFKTVRAKLASGLLLARPLLAPTLGKINSICKADIQQHTRLFYTPPNRGSGAPTYKIDDFHKLQESHRYQESDAGAKLLEAGRDDIADSVEALVDKVSSLQKETEAGVIDVALLGESWKERTAKSLVQQKKLAEILAKRKKLACREMTLLWFAIRLAEQQLRSSLIGVATASVREFSTLLAEGAELSLTGFTCLLTSLGGALVKLVAPIEEVQARPLFSMTVSFDTSGDSRQDGLNFNPTADDFVEGTDKFWKGLTEGLSRIPNILCTRHYDSLPAPAGRLELSRLSGTPISEVIHNVEEFEVLTNYVFEKLLGDVKTAMAYSVDHFVPARDVFEFGEKWNEEKYAGEVGEDFERISEDMKLMKHFKEKMIPNIKLHHAVGAILIDGQPMRSSLEPVPLRGLEVMKRMLNDIANRKGKEVVDKLERIHRTLDNKPVSEVADEEEPPASLPVYTKYIKSVKQIQEGLSELEESSAMVTEMYTTLRKFGAPISLDEQMQLDSMQTRMEELIEKKLMEGSVCIEKIRVDMTKDCLDKCATLEEELCVLESSLGEGVFLSDEPIVEGTHGEVMSELEKIQEKILKGEERVNTLLQSLQLMKAQKYDFSQLNKLKSRLTSPLREVDVEEMNKTVSGMFKEAFKLSKQLEGDKVVNKMKALIENWKGNMSVILELGNPVMQQRHWEKICQAVGLPLTGSAAVRVTLQTLENEDIYSHREVVGEVSAAASGEHALEKTMEKVAGAWEGLQLPLMNHRNSKYLWILGDVSDLITLLEDHAVTIQTVLGSRFVGGVKERVEEWSKKISTSSDVLDEWLQVQRSWMYLENIFSAEDIQRQLPSEAAKFKSVDKFWTELFKKIRRSFPGAMEAFHIPNLLAQLQEAGRWHLEGDKSLEDYLETKRALFPRFYFLSNDELLSILSQTRNPHAVQEHLSKCFDAMNRVVFDADKTNPPEITHFSDIAGEKVPNSVPVRAEGAVEIWLNHILDQMIQSLYDLTKRSLVEYPEDGRYRRDWLFGDYPAQSVLLVDMISWTSKCEKALEVGEAKKGENPLAECIKYHQDQLQESVAYVRQDLSKLQRILMGALIVLDVHNITVIEQLLAADCRSVDDFDWSKQLRYYWDTNVDDCMCRQTISSFKYSYEYLGNGPRLVITPLTDKCYMTLTGALHLNYGGAPAGPAGTGKTETTKDLGKALAVQCVVFNCSDGLDYKIMGRFFSGLAQAGAWACFDEFNRIQVEVLSVIAQQMLTITQAIRSKKAVFEFSGREIPLNPRFGVFITMNPGYAVAMMVPDYALIAEIILYSEGFEAGSMLARKMVQLYRLASEQLSKQDHYDFGMRAVKSVLVMAGQLKRRYPELNEDVTLIRAMRDSNLPKFLSADLPLFMGIISDLFPGIKVPYVDYGALQKEIEAQLRKEHLQVVEGYVGKIIQLLETQLVRHGVMVVGVTATGKSTCTTVLSRALSQLRADRSPDAAHQLTKVMALNPKSISMEELYGSFNENTGEWSDGLVAILVREALSDTSENKKWVQFDGPVDAIWIENMNTVLDDNKMLCLNNGERIKLAPTMTMMFEVNDLAVASPATVSRCGMVFIEPLHLGWKAPIDTWKEIRSQSYPKYASKLHELVVSLCRTALPFIRENLKEAPGIPSVDANLCKSFMNFCDAFVNDKNGFERVMPLEPGQEEPTIKAATRSDAANDKLLKMFVVISAVRSLGGNLHEASRGEFLDFMRPYFEGICPEASEHGDLFMVAVNAEKGCFEPIAERVQKFTYTPGMPFFSILVPTTESTSQFITLDALTRNGTNVLFSGETGVGKSVGITAFLDDLLKSGEDNDAELRFTVATANFSAQTSSGNVVDIFETRLDRKRKNLLGPPAGSKMVLFVDDINMPLVEVYGAQPPIELLRQVVDYKGFYDRRKLFWKTVADTQVIAACGPPGGGRNAVTPRLLRHFCMQWIPDISKDAMVLIFDSILNGWLMLEAPHLAELSGFVVRATVDAFFEISTDLLPTPVKSHYTFNLRDPAKMLQGMLMVDGTKVLIGRDQLLELWLHEATRQFRDRLIDDTDRHWFDELFNRKLSECCGVSWEISQWRELMFGDYLDRSTNAYTECHDSDKLVTVFQEYLDEYNITYPSTMNLIFFSDARAHLSRVARVIRQPRGNALLVGVSGVGRKSMTRMAAFMAEYSLVTIEITRSYDSAAFKEDLKAMMLNVAKSAGKGLVFLFSDTQIVKENFLEYINNILNTGEVPNLFAPDELEQVIGLVRPLAKAAGKQDSRDVIWSHFVYLVRESLHIVLAFSPVGEAFRARCRQFPSLINCCTIDWFMPWPEDALYSVAERNYKDADKSLGIDNFVGPLSSMSGIIHSSVTSMAETFFTTLRRRTYITPTSYLELIKLFLSLLEEIQGILSTRLKRYTVGVEKLNETNALVDKLKHDLTEMQPVLKKASEDTAVLMEQVTRDEADAQEKKLACAEDEKAASAAAAEANAIKTECQADLDEAMPAYHSAMKSLESLDKKDIQEAKSFTKPPALVEVVLKAVCLLLGKKETWDDAKKVMGDMGFLQSLKTYDKDALASNQKLTAKLQTYISRDDFNAESVSRVSKAATSLCMWVIAMNVYGRVARGIEPKKAKLAEAEKMLADAEHQLATKKAALKEVEDRVEGLRAKLRQAKEKAQQLEKDMEIATIKLGRAEKLLAGLGNEAVRWKDASEELQQNLKQVVGNVILGGGFVAYLGPFTADFREKLAGSWIEKCSKDGIGLEVDPSWSCQAVLGDPAQIREWNIQGLPNDKLSVENGIIVSRGRRWPLMIDPQGQANKWIRNFGKTKDIQVIKLTDATYLRTLENGIRYGNAVLLENVEEVLDPALEPVLSKQVFKKGGQSLIRLGTEDVPYSNDFAFFITSKMPNPHYLPEICIKVTVINFTVTPSGLESQLVSEVVAHERPDLEQQRGELVVQIAADKNELNRIEQLILKLLAENEGDILADDTLIRTLDQSKETTDAVNERMSNAEKTMLEIEKARVDYTPDIVALISVRYFVVADMSTIDPMYQYSLEFFVNLFKARLAKSEKSDDIQARIPPQTWQFFQIGLEALSGLGDLDSALTANPCPAWCTAASWSKVVALVCLAELAGARDLDGILQHMKETPSEWEKFNSSDQMYDAPLPGELEGKVSSFHRLCIIKSLREDLLVPATRVFVAKNIGEAFVVSQALDLKSCFDDSNSSTPIIFVLSPGADPTDNVIKLAASLGYTDRLHMLSLGQGQGPKAEALIDRAREKGDWVMLQNCHLAASWMTSLEQIQVDNVKLERANCSAGIKITNEPPKGLKANLTRSFQNITEELFEGNTKPRAFKKLLFSLAFFHAVILERRKFGPIGWNIPYEWMDSDFQVSTEQLDMYLNGQPGVPLKTLSYLVAEVNYGGRVTDDKDVRLITAILASFFRTETVEESNYRFSAAEMYYAPDASDLTDLRKYIGGLPQDEDPIVFGLHSNALITAQISQARKLLDAIVSVQPQLSASDGGLTPEDIVSNMVTEFAERMPEEISKAGGHELSFAKEEFNLLVRTVRTSLAALEKAIKGLIVMSSDLEEMFKSFLIQRVPGKWASVAYPCLKPLNSWVGDFIQRVEFMKNWTYGGPPASFWLPAFFFPQGFMTAGMQMHARAHKIPIDSLMFETVVLTHSTPEGLPAHPENGVNIHGLFLQGAGWNLGEGCLQESAPTVLFVSLPVIWLRPILSGEAVESSEKYLCPLYKTSVRAGTLSTTGHSTNFIMYLSINGSKESPAHWVRRGVAILCMLDD</sequence>
<dbReference type="FunFam" id="1.20.920.20:FF:000001">
    <property type="entry name" value="dynein heavy chain 2, axonemal"/>
    <property type="match status" value="1"/>
</dbReference>
<dbReference type="Gene3D" id="3.20.180.20">
    <property type="entry name" value="Dynein heavy chain, N-terminal domain 2"/>
    <property type="match status" value="1"/>
</dbReference>
<keyword evidence="9 14" id="KW-0175">Coiled coil</keyword>
<dbReference type="FunFam" id="3.40.50.300:FF:002141">
    <property type="entry name" value="Dynein heavy chain"/>
    <property type="match status" value="1"/>
</dbReference>
<keyword evidence="5" id="KW-0677">Repeat</keyword>